<dbReference type="Gene3D" id="1.10.1280.10">
    <property type="entry name" value="Di-copper center containing domain from catechol oxidase"/>
    <property type="match status" value="1"/>
</dbReference>
<dbReference type="InterPro" id="IPR050316">
    <property type="entry name" value="Tyrosinase/Hemocyanin"/>
</dbReference>
<dbReference type="EMBL" id="CAKLCB010000100">
    <property type="protein sequence ID" value="CAH0515098.1"/>
    <property type="molecule type" value="Genomic_DNA"/>
</dbReference>
<keyword evidence="7" id="KW-1185">Reference proteome</keyword>
<proteinExistence type="predicted"/>
<dbReference type="PROSITE" id="PS00498">
    <property type="entry name" value="TYROSINASE_2"/>
    <property type="match status" value="1"/>
</dbReference>
<evidence type="ECO:0000313" key="8">
    <source>
        <dbReference type="Proteomes" id="UP001160483"/>
    </source>
</evidence>
<dbReference type="Proteomes" id="UP001158986">
    <property type="component" value="Unassembled WGS sequence"/>
</dbReference>
<evidence type="ECO:0000256" key="2">
    <source>
        <dbReference type="ARBA" id="ARBA00023008"/>
    </source>
</evidence>
<dbReference type="SUPFAM" id="SSF48056">
    <property type="entry name" value="Di-copper centre-containing domain"/>
    <property type="match status" value="1"/>
</dbReference>
<dbReference type="EMBL" id="CAKKTJ010000332">
    <property type="protein sequence ID" value="CAH0482071.1"/>
    <property type="molecule type" value="Genomic_DNA"/>
</dbReference>
<evidence type="ECO:0000256" key="1">
    <source>
        <dbReference type="ARBA" id="ARBA00022723"/>
    </source>
</evidence>
<protein>
    <recommendedName>
        <fullName evidence="4">Tyrosinase copper-binding domain-containing protein</fullName>
    </recommendedName>
</protein>
<dbReference type="PANTHER" id="PTHR11474">
    <property type="entry name" value="TYROSINASE FAMILY MEMBER"/>
    <property type="match status" value="1"/>
</dbReference>
<evidence type="ECO:0000259" key="4">
    <source>
        <dbReference type="PROSITE" id="PS00498"/>
    </source>
</evidence>
<feature type="signal peptide" evidence="3">
    <location>
        <begin position="1"/>
        <end position="23"/>
    </location>
</feature>
<evidence type="ECO:0000256" key="3">
    <source>
        <dbReference type="SAM" id="SignalP"/>
    </source>
</evidence>
<dbReference type="InterPro" id="IPR002227">
    <property type="entry name" value="Tyrosinase_Cu-bd"/>
</dbReference>
<name>A0AAU9LEH6_9STRA</name>
<dbReference type="InterPro" id="IPR008922">
    <property type="entry name" value="Di-copper_centre_dom_sf"/>
</dbReference>
<evidence type="ECO:0000313" key="7">
    <source>
        <dbReference type="Proteomes" id="UP001158986"/>
    </source>
</evidence>
<dbReference type="Proteomes" id="UP001160483">
    <property type="component" value="Unassembled WGS sequence"/>
</dbReference>
<gene>
    <name evidence="6" type="ORF">PBS001_LOCUS1822</name>
    <name evidence="5" type="ORF">PBS003_LOCUS8669</name>
</gene>
<keyword evidence="1" id="KW-0479">Metal-binding</keyword>
<dbReference type="AlphaFoldDB" id="A0AAU9LEH6"/>
<keyword evidence="2" id="KW-0186">Copper</keyword>
<feature type="domain" description="Tyrosinase copper-binding" evidence="4">
    <location>
        <begin position="254"/>
        <end position="265"/>
    </location>
</feature>
<evidence type="ECO:0000313" key="6">
    <source>
        <dbReference type="EMBL" id="CAH0515098.1"/>
    </source>
</evidence>
<feature type="chain" id="PRO_5043751045" description="Tyrosinase copper-binding domain-containing protein" evidence="3">
    <location>
        <begin position="24"/>
        <end position="512"/>
    </location>
</feature>
<dbReference type="Pfam" id="PF00264">
    <property type="entry name" value="Tyrosinase"/>
    <property type="match status" value="1"/>
</dbReference>
<reference evidence="5 7" key="1">
    <citation type="submission" date="2021-11" db="EMBL/GenBank/DDBJ databases">
        <authorList>
            <person name="Islam A."/>
            <person name="Islam S."/>
            <person name="Flora M.S."/>
            <person name="Rahman M."/>
            <person name="Ziaur R.M."/>
            <person name="Epstein J.H."/>
            <person name="Hassan M."/>
            <person name="Klassen M."/>
            <person name="Woodard K."/>
            <person name="Webb A."/>
            <person name="Webby R.J."/>
            <person name="El Zowalaty M.E."/>
        </authorList>
    </citation>
    <scope>NUCLEOTIDE SEQUENCE</scope>
    <source>
        <strain evidence="6">Pbs1</strain>
        <strain evidence="5">Pbs3</strain>
    </source>
</reference>
<accession>A0AAU9LEH6</accession>
<dbReference type="GO" id="GO:0046872">
    <property type="term" value="F:metal ion binding"/>
    <property type="evidence" value="ECO:0007669"/>
    <property type="project" value="UniProtKB-KW"/>
</dbReference>
<comment type="caution">
    <text evidence="5">The sequence shown here is derived from an EMBL/GenBank/DDBJ whole genome shotgun (WGS) entry which is preliminary data.</text>
</comment>
<dbReference type="GO" id="GO:0016491">
    <property type="term" value="F:oxidoreductase activity"/>
    <property type="evidence" value="ECO:0007669"/>
    <property type="project" value="InterPro"/>
</dbReference>
<evidence type="ECO:0000313" key="5">
    <source>
        <dbReference type="EMBL" id="CAH0482071.1"/>
    </source>
</evidence>
<dbReference type="PANTHER" id="PTHR11474:SF126">
    <property type="entry name" value="TYROSINASE-LIKE PROTEIN TYR-1-RELATED"/>
    <property type="match status" value="1"/>
</dbReference>
<sequence length="512" mass="57298">MNLRWILKATFLVLVSTSAPIEAQEESTIPSTEAPEQCRRVRKDWDVLTPTEKNTYKRAIAAAMDSGAYIKFVEIHTEMQVEMEAHRTCMFCYWHRLLLVVFENMLRAQGPEFACVTLPYVNFVGAHDRVLAGTCSSLGDCLPILRELGGYTTGSQQTVNINGQEVSGRCATESPLDHFCQSGDVSGEDCVRCVPRSNWGVAEVPASASFASLREQIFSGQNIGQMSPLIEQGCHNNIHANLEGVMNTFAAPADPIFWSLHTMIDLFHVIFHKCRVGTEILTFDQKAAHPIAWTSCPKRNGGVFQPTDRIVMRTGVAGRNKINATDDPVIGRYFEGVPDQYAGLMDARDLGSGNSYSYEIRGHISELYVNCDRPTPATPIPDGDRRKLVAKTDKNIVEMVTQETKCDEEKQVSAWYDKTMDYLGGQTPEAMADLERQVCMYEEECQGGTHEYSAEFQATWGSKQPRCLTIVKAIKRGKMEMMHANWRQDMEIYFGCPKPANATRSRCSAKKH</sequence>
<organism evidence="5 8">
    <name type="scientific">Peronospora belbahrii</name>
    <dbReference type="NCBI Taxonomy" id="622444"/>
    <lineage>
        <taxon>Eukaryota</taxon>
        <taxon>Sar</taxon>
        <taxon>Stramenopiles</taxon>
        <taxon>Oomycota</taxon>
        <taxon>Peronosporomycetes</taxon>
        <taxon>Peronosporales</taxon>
        <taxon>Peronosporaceae</taxon>
        <taxon>Peronospora</taxon>
    </lineage>
</organism>
<keyword evidence="3" id="KW-0732">Signal</keyword>